<dbReference type="Proteomes" id="UP000220133">
    <property type="component" value="Chromosome"/>
</dbReference>
<dbReference type="FunFam" id="3.40.50.720:FF:000047">
    <property type="entry name" value="NADP-dependent L-serine/L-allo-threonine dehydrogenase"/>
    <property type="match status" value="1"/>
</dbReference>
<evidence type="ECO:0000256" key="2">
    <source>
        <dbReference type="ARBA" id="ARBA00023002"/>
    </source>
</evidence>
<organism evidence="4 5">
    <name type="scientific">Chitinophaga caeni</name>
    <dbReference type="NCBI Taxonomy" id="2029983"/>
    <lineage>
        <taxon>Bacteria</taxon>
        <taxon>Pseudomonadati</taxon>
        <taxon>Bacteroidota</taxon>
        <taxon>Chitinophagia</taxon>
        <taxon>Chitinophagales</taxon>
        <taxon>Chitinophagaceae</taxon>
        <taxon>Chitinophaga</taxon>
    </lineage>
</organism>
<dbReference type="PRINTS" id="PR00081">
    <property type="entry name" value="GDHRDH"/>
</dbReference>
<proteinExistence type="inferred from homology"/>
<evidence type="ECO:0000256" key="3">
    <source>
        <dbReference type="RuleBase" id="RU000363"/>
    </source>
</evidence>
<dbReference type="Pfam" id="PF00106">
    <property type="entry name" value="adh_short"/>
    <property type="match status" value="1"/>
</dbReference>
<accession>A0A291QTL1</accession>
<keyword evidence="5" id="KW-1185">Reference proteome</keyword>
<name>A0A291QTL1_9BACT</name>
<keyword evidence="2" id="KW-0560">Oxidoreductase</keyword>
<dbReference type="AlphaFoldDB" id="A0A291QTL1"/>
<reference evidence="4 5" key="1">
    <citation type="submission" date="2017-10" db="EMBL/GenBank/DDBJ databases">
        <title>Paenichitinophaga pekingensis gen. nov., sp. nov., isolated from activated sludge.</title>
        <authorList>
            <person name="Jin D."/>
            <person name="Kong X."/>
            <person name="Deng Y."/>
            <person name="Bai Z."/>
        </authorList>
    </citation>
    <scope>NUCLEOTIDE SEQUENCE [LARGE SCALE GENOMIC DNA]</scope>
    <source>
        <strain evidence="4 5">13</strain>
    </source>
</reference>
<dbReference type="RefSeq" id="WP_098193690.1">
    <property type="nucleotide sequence ID" value="NZ_CP023777.1"/>
</dbReference>
<dbReference type="Gene3D" id="3.40.50.720">
    <property type="entry name" value="NAD(P)-binding Rossmann-like Domain"/>
    <property type="match status" value="1"/>
</dbReference>
<dbReference type="InterPro" id="IPR036291">
    <property type="entry name" value="NAD(P)-bd_dom_sf"/>
</dbReference>
<evidence type="ECO:0000256" key="1">
    <source>
        <dbReference type="ARBA" id="ARBA00006484"/>
    </source>
</evidence>
<dbReference type="OrthoDB" id="9775296at2"/>
<dbReference type="KEGG" id="cbae:COR50_09055"/>
<dbReference type="SUPFAM" id="SSF51735">
    <property type="entry name" value="NAD(P)-binding Rossmann-fold domains"/>
    <property type="match status" value="1"/>
</dbReference>
<dbReference type="PROSITE" id="PS00061">
    <property type="entry name" value="ADH_SHORT"/>
    <property type="match status" value="1"/>
</dbReference>
<dbReference type="InterPro" id="IPR002347">
    <property type="entry name" value="SDR_fam"/>
</dbReference>
<dbReference type="EMBL" id="CP023777">
    <property type="protein sequence ID" value="ATL47308.1"/>
    <property type="molecule type" value="Genomic_DNA"/>
</dbReference>
<evidence type="ECO:0000313" key="4">
    <source>
        <dbReference type="EMBL" id="ATL47308.1"/>
    </source>
</evidence>
<dbReference type="InterPro" id="IPR020904">
    <property type="entry name" value="Sc_DH/Rdtase_CS"/>
</dbReference>
<dbReference type="PRINTS" id="PR00080">
    <property type="entry name" value="SDRFAMILY"/>
</dbReference>
<sequence length="254" mass="28294">MKGIIFITGATAGFGEAMARKFASEGYDLIITGRREERLEQVQKELIEQYGIKVLPLIFDVRNKEAVNTIIPMIPEAWQNIDVLINNAGLALDFSTIDEGNMDDWDTMIDTNVKGLLYVSRNVIPWMKARKKGHIINIGSTAAKHVYQKGNVYCATKHAVDALSQAMRIDLLPYHIKVTAIHPGAAETEFSLVRFKGDAGKAANVYKGFEPLHAEDVAQVAYFCTTLPPHVCINDLVITPTQQANAYYTYKETD</sequence>
<comment type="similarity">
    <text evidence="1 3">Belongs to the short-chain dehydrogenases/reductases (SDR) family.</text>
</comment>
<dbReference type="PANTHER" id="PTHR42901">
    <property type="entry name" value="ALCOHOL DEHYDROGENASE"/>
    <property type="match status" value="1"/>
</dbReference>
<protein>
    <submittedName>
        <fullName evidence="4">NAD(P)-dependent oxidoreductase</fullName>
    </submittedName>
</protein>
<dbReference type="GO" id="GO:0016616">
    <property type="term" value="F:oxidoreductase activity, acting on the CH-OH group of donors, NAD or NADP as acceptor"/>
    <property type="evidence" value="ECO:0007669"/>
    <property type="project" value="UniProtKB-ARBA"/>
</dbReference>
<evidence type="ECO:0000313" key="5">
    <source>
        <dbReference type="Proteomes" id="UP000220133"/>
    </source>
</evidence>
<dbReference type="PANTHER" id="PTHR42901:SF1">
    <property type="entry name" value="ALCOHOL DEHYDROGENASE"/>
    <property type="match status" value="1"/>
</dbReference>
<gene>
    <name evidence="4" type="ORF">COR50_09055</name>
</gene>